<sequence length="119" mass="12937">MKIGVAVYLEAVFNLLDSPQNQWCGASGNNHDPVANSSLERSHAKVTPDSSHDTPTRNKGQLRKGFKGRRGLGPLIKHSLAFRVGYLGYVWVFEQAEFKKKTKHIAGLGKTVCGISSAG</sequence>
<dbReference type="Proteomes" id="UP000635477">
    <property type="component" value="Unassembled WGS sequence"/>
</dbReference>
<name>A0A8H4UDS5_9HYPO</name>
<dbReference type="EMBL" id="JABEYC010000715">
    <property type="protein sequence ID" value="KAF4974705.1"/>
    <property type="molecule type" value="Genomic_DNA"/>
</dbReference>
<keyword evidence="3" id="KW-1185">Reference proteome</keyword>
<protein>
    <submittedName>
        <fullName evidence="2">Uncharacterized protein</fullName>
    </submittedName>
</protein>
<feature type="compositionally biased region" description="Polar residues" evidence="1">
    <location>
        <begin position="26"/>
        <end position="39"/>
    </location>
</feature>
<reference evidence="2" key="1">
    <citation type="journal article" date="2020" name="BMC Genomics">
        <title>Correction to: Identification and distribution of gene clusters required for synthesis of sphingolipid metabolism inhibitors in diverse species of the filamentous fungus Fusarium.</title>
        <authorList>
            <person name="Kim H.S."/>
            <person name="Lohmar J.M."/>
            <person name="Busman M."/>
            <person name="Brown D.W."/>
            <person name="Naumann T.A."/>
            <person name="Divon H.H."/>
            <person name="Lysoe E."/>
            <person name="Uhlig S."/>
            <person name="Proctor R.H."/>
        </authorList>
    </citation>
    <scope>NUCLEOTIDE SEQUENCE</scope>
    <source>
        <strain evidence="2">NRRL 22465</strain>
    </source>
</reference>
<evidence type="ECO:0000313" key="2">
    <source>
        <dbReference type="EMBL" id="KAF4974705.1"/>
    </source>
</evidence>
<proteinExistence type="predicted"/>
<comment type="caution">
    <text evidence="2">The sequence shown here is derived from an EMBL/GenBank/DDBJ whole genome shotgun (WGS) entry which is preliminary data.</text>
</comment>
<organism evidence="2 3">
    <name type="scientific">Fusarium zealandicum</name>
    <dbReference type="NCBI Taxonomy" id="1053134"/>
    <lineage>
        <taxon>Eukaryota</taxon>
        <taxon>Fungi</taxon>
        <taxon>Dikarya</taxon>
        <taxon>Ascomycota</taxon>
        <taxon>Pezizomycotina</taxon>
        <taxon>Sordariomycetes</taxon>
        <taxon>Hypocreomycetidae</taxon>
        <taxon>Hypocreales</taxon>
        <taxon>Nectriaceae</taxon>
        <taxon>Fusarium</taxon>
        <taxon>Fusarium staphyleae species complex</taxon>
    </lineage>
</organism>
<dbReference type="AlphaFoldDB" id="A0A8H4UDS5"/>
<evidence type="ECO:0000256" key="1">
    <source>
        <dbReference type="SAM" id="MobiDB-lite"/>
    </source>
</evidence>
<reference evidence="2" key="2">
    <citation type="submission" date="2020-05" db="EMBL/GenBank/DDBJ databases">
        <authorList>
            <person name="Kim H.-S."/>
            <person name="Proctor R.H."/>
            <person name="Brown D.W."/>
        </authorList>
    </citation>
    <scope>NUCLEOTIDE SEQUENCE</scope>
    <source>
        <strain evidence="2">NRRL 22465</strain>
    </source>
</reference>
<feature type="region of interest" description="Disordered" evidence="1">
    <location>
        <begin position="26"/>
        <end position="68"/>
    </location>
</feature>
<accession>A0A8H4UDS5</accession>
<evidence type="ECO:0000313" key="3">
    <source>
        <dbReference type="Proteomes" id="UP000635477"/>
    </source>
</evidence>
<gene>
    <name evidence="2" type="ORF">FZEAL_8414</name>
</gene>